<dbReference type="SUPFAM" id="SSF51261">
    <property type="entry name" value="Duplicated hybrid motif"/>
    <property type="match status" value="1"/>
</dbReference>
<dbReference type="eggNOG" id="COG0739">
    <property type="taxonomic scope" value="Bacteria"/>
</dbReference>
<dbReference type="Proteomes" id="UP000007519">
    <property type="component" value="Chromosome"/>
</dbReference>
<accession>H6L9T8</accession>
<dbReference type="Gene3D" id="2.70.70.10">
    <property type="entry name" value="Glucose Permease (Domain IIA)"/>
    <property type="match status" value="1"/>
</dbReference>
<evidence type="ECO:0000256" key="3">
    <source>
        <dbReference type="SAM" id="Phobius"/>
    </source>
</evidence>
<evidence type="ECO:0000313" key="5">
    <source>
        <dbReference type="EMBL" id="AFC24301.1"/>
    </source>
</evidence>
<dbReference type="AlphaFoldDB" id="H6L9T8"/>
<keyword evidence="2" id="KW-0175">Coiled coil</keyword>
<dbReference type="InterPro" id="IPR011055">
    <property type="entry name" value="Dup_hybrid_motif"/>
</dbReference>
<dbReference type="InterPro" id="IPR050570">
    <property type="entry name" value="Cell_wall_metabolism_enzyme"/>
</dbReference>
<evidence type="ECO:0000256" key="1">
    <source>
        <dbReference type="ARBA" id="ARBA00022729"/>
    </source>
</evidence>
<keyword evidence="1" id="KW-0732">Signal</keyword>
<feature type="coiled-coil region" evidence="2">
    <location>
        <begin position="53"/>
        <end position="87"/>
    </location>
</feature>
<protein>
    <submittedName>
        <fullName evidence="5">Secreted M23/M37 family peptidase</fullName>
    </submittedName>
</protein>
<feature type="domain" description="M23ase beta-sheet core" evidence="4">
    <location>
        <begin position="199"/>
        <end position="294"/>
    </location>
</feature>
<sequence length="330" mass="37651">MKKRVLYRYNRNTLSYERIKKNWLQQIGQMTMILTATAFYGWGLWTLAAPESLRNYVAEKQLITAKIQETNQKLDLMGAALVDLKERDQNLYSPTLDLNQIDDSEWEYGVGGSVKHPELQQLQDGAALVEMAEKLQKIRHQMSMVAASQDKLLTKTSKAEKRMRAIPAIRPLLRLERALHLSSGFGMRRNPFNKSVWQMHPGIDLGAPMGAPIFATGDGTVVRVEHKRSGYGFNVVIDHGYGYKTLYGHMCLIDAKVGQKVQRGEIIGYVGSTGYSTSPHVHYEVFINNKRVDPEPYIADMTTEQIKTIAKSVDPEVSFSYKRRRSRRRR</sequence>
<dbReference type="HOGENOM" id="CLU_029425_2_0_10"/>
<feature type="transmembrane region" description="Helical" evidence="3">
    <location>
        <begin position="27"/>
        <end position="45"/>
    </location>
</feature>
<dbReference type="KEGG" id="sgn:SGRA_1566"/>
<name>H6L9T8_SAPGL</name>
<proteinExistence type="predicted"/>
<dbReference type="GO" id="GO:0004222">
    <property type="term" value="F:metalloendopeptidase activity"/>
    <property type="evidence" value="ECO:0007669"/>
    <property type="project" value="TreeGrafter"/>
</dbReference>
<reference evidence="5 6" key="1">
    <citation type="journal article" date="2012" name="Stand. Genomic Sci.">
        <title>Complete genome sequencing and analysis of Saprospira grandis str. Lewin, a predatory marine bacterium.</title>
        <authorList>
            <person name="Saw J.H."/>
            <person name="Yuryev A."/>
            <person name="Kanbe M."/>
            <person name="Hou S."/>
            <person name="Young A.G."/>
            <person name="Aizawa S."/>
            <person name="Alam M."/>
        </authorList>
    </citation>
    <scope>NUCLEOTIDE SEQUENCE [LARGE SCALE GENOMIC DNA]</scope>
    <source>
        <strain evidence="5 6">Lewin</strain>
    </source>
</reference>
<evidence type="ECO:0000256" key="2">
    <source>
        <dbReference type="SAM" id="Coils"/>
    </source>
</evidence>
<dbReference type="Pfam" id="PF01551">
    <property type="entry name" value="Peptidase_M23"/>
    <property type="match status" value="1"/>
</dbReference>
<dbReference type="PANTHER" id="PTHR21666">
    <property type="entry name" value="PEPTIDASE-RELATED"/>
    <property type="match status" value="1"/>
</dbReference>
<keyword evidence="3" id="KW-1133">Transmembrane helix</keyword>
<evidence type="ECO:0000313" key="6">
    <source>
        <dbReference type="Proteomes" id="UP000007519"/>
    </source>
</evidence>
<keyword evidence="3" id="KW-0472">Membrane</keyword>
<dbReference type="EMBL" id="CP002831">
    <property type="protein sequence ID" value="AFC24301.1"/>
    <property type="molecule type" value="Genomic_DNA"/>
</dbReference>
<keyword evidence="3" id="KW-0812">Transmembrane</keyword>
<keyword evidence="6" id="KW-1185">Reference proteome</keyword>
<organism evidence="5 6">
    <name type="scientific">Saprospira grandis (strain Lewin)</name>
    <dbReference type="NCBI Taxonomy" id="984262"/>
    <lineage>
        <taxon>Bacteria</taxon>
        <taxon>Pseudomonadati</taxon>
        <taxon>Bacteroidota</taxon>
        <taxon>Saprospiria</taxon>
        <taxon>Saprospirales</taxon>
        <taxon>Saprospiraceae</taxon>
        <taxon>Saprospira</taxon>
    </lineage>
</organism>
<dbReference type="PANTHER" id="PTHR21666:SF289">
    <property type="entry name" value="L-ALA--D-GLU ENDOPEPTIDASE"/>
    <property type="match status" value="1"/>
</dbReference>
<dbReference type="RefSeq" id="WP_015691937.1">
    <property type="nucleotide sequence ID" value="NC_016940.1"/>
</dbReference>
<gene>
    <name evidence="5" type="ordered locus">SGRA_1566</name>
</gene>
<evidence type="ECO:0000259" key="4">
    <source>
        <dbReference type="Pfam" id="PF01551"/>
    </source>
</evidence>
<dbReference type="CDD" id="cd12797">
    <property type="entry name" value="M23_peptidase"/>
    <property type="match status" value="1"/>
</dbReference>
<dbReference type="InterPro" id="IPR016047">
    <property type="entry name" value="M23ase_b-sheet_dom"/>
</dbReference>
<dbReference type="STRING" id="984262.SGRA_1566"/>